<feature type="domain" description="ABC transporter" evidence="8">
    <location>
        <begin position="369"/>
        <end position="586"/>
    </location>
</feature>
<dbReference type="InterPro" id="IPR003593">
    <property type="entry name" value="AAA+_ATPase"/>
</dbReference>
<proteinExistence type="predicted"/>
<dbReference type="InterPro" id="IPR011527">
    <property type="entry name" value="ABC1_TM_dom"/>
</dbReference>
<dbReference type="InterPro" id="IPR027417">
    <property type="entry name" value="P-loop_NTPase"/>
</dbReference>
<keyword evidence="2 7" id="KW-0812">Transmembrane</keyword>
<dbReference type="SUPFAM" id="SSF90123">
    <property type="entry name" value="ABC transporter transmembrane region"/>
    <property type="match status" value="1"/>
</dbReference>
<evidence type="ECO:0000256" key="3">
    <source>
        <dbReference type="ARBA" id="ARBA00022741"/>
    </source>
</evidence>
<evidence type="ECO:0000259" key="8">
    <source>
        <dbReference type="PROSITE" id="PS50893"/>
    </source>
</evidence>
<evidence type="ECO:0000313" key="10">
    <source>
        <dbReference type="EMBL" id="MDZ8118705.1"/>
    </source>
</evidence>
<feature type="transmembrane region" description="Helical" evidence="7">
    <location>
        <begin position="305"/>
        <end position="322"/>
    </location>
</feature>
<dbReference type="InterPro" id="IPR039421">
    <property type="entry name" value="Type_1_exporter"/>
</dbReference>
<keyword evidence="3" id="KW-0547">Nucleotide-binding</keyword>
<dbReference type="Pfam" id="PF00005">
    <property type="entry name" value="ABC_tran"/>
    <property type="match status" value="1"/>
</dbReference>
<comment type="caution">
    <text evidence="10">The sequence shown here is derived from an EMBL/GenBank/DDBJ whole genome shotgun (WGS) entry which is preliminary data.</text>
</comment>
<dbReference type="PROSITE" id="PS50929">
    <property type="entry name" value="ABC_TM1F"/>
    <property type="match status" value="1"/>
</dbReference>
<keyword evidence="11" id="KW-1185">Reference proteome</keyword>
<feature type="transmembrane region" description="Helical" evidence="7">
    <location>
        <begin position="34"/>
        <end position="63"/>
    </location>
</feature>
<dbReference type="GO" id="GO:0005524">
    <property type="term" value="F:ATP binding"/>
    <property type="evidence" value="ECO:0007669"/>
    <property type="project" value="UniProtKB-KW"/>
</dbReference>
<dbReference type="InterPro" id="IPR036640">
    <property type="entry name" value="ABC1_TM_sf"/>
</dbReference>
<dbReference type="SUPFAM" id="SSF52540">
    <property type="entry name" value="P-loop containing nucleoside triphosphate hydrolases"/>
    <property type="match status" value="1"/>
</dbReference>
<evidence type="ECO:0000256" key="4">
    <source>
        <dbReference type="ARBA" id="ARBA00022840"/>
    </source>
</evidence>
<dbReference type="PROSITE" id="PS50893">
    <property type="entry name" value="ABC_TRANSPORTER_2"/>
    <property type="match status" value="1"/>
</dbReference>
<dbReference type="Gene3D" id="1.20.1560.10">
    <property type="entry name" value="ABC transporter type 1, transmembrane domain"/>
    <property type="match status" value="1"/>
</dbReference>
<dbReference type="SMART" id="SM00382">
    <property type="entry name" value="AAA"/>
    <property type="match status" value="1"/>
</dbReference>
<dbReference type="EMBL" id="JARVCO010000010">
    <property type="protein sequence ID" value="MDZ8118705.1"/>
    <property type="molecule type" value="Genomic_DNA"/>
</dbReference>
<dbReference type="RefSeq" id="WP_322608503.1">
    <property type="nucleotide sequence ID" value="NZ_JARVCO010000010.1"/>
</dbReference>
<feature type="transmembrane region" description="Helical" evidence="7">
    <location>
        <begin position="161"/>
        <end position="189"/>
    </location>
</feature>
<gene>
    <name evidence="10" type="ORF">P9H32_08690</name>
</gene>
<evidence type="ECO:0000256" key="2">
    <source>
        <dbReference type="ARBA" id="ARBA00022692"/>
    </source>
</evidence>
<evidence type="ECO:0000259" key="9">
    <source>
        <dbReference type="PROSITE" id="PS50929"/>
    </source>
</evidence>
<feature type="domain" description="ABC transmembrane type-1" evidence="9">
    <location>
        <begin position="35"/>
        <end position="335"/>
    </location>
</feature>
<keyword evidence="5 7" id="KW-1133">Transmembrane helix</keyword>
<dbReference type="Pfam" id="PF00664">
    <property type="entry name" value="ABC_membrane"/>
    <property type="match status" value="1"/>
</dbReference>
<name>A0ABU5MWV8_9BACT</name>
<sequence>MTKKTHTASVERFQLLGKLRIIFDLLDAIDRRKLFLIFTLSLMNGVVNAAGIASILPFIGLISDPAILETNKYVLYFKELTGIASYAGVVVSFGFISLGMLILSNSISAVETWQGVWFSADKTKDLSARLLGNYLNIDVLEFEKKQSAERAKEVLTDVSRVVIGTLFATLDLISDIIVSLCIVVLLLWIDWKVTLVVAAILVFVHFLINLVTTGQLDRLGKRYASLQASLYSHVLEALKLNKEIKMNSLDSYFVNRFSVTAGEMAKNTVRSSMISQLPQQALEVMAFAVIMSVALYFAVFAGDGGQPVTIIGMYAVAAYRLIPTVNSIFRKVKDIWYDTAILENVAGSLQLSEPEAECWDAARWPKETIALDNIRFSYTPSGPLLLDGMNLEFGVGQFTCIKGQTGCGKSTVMHLVAGLFRPSGGRICADGLEVNAYGSREWKKRIGLVPADVNIIQASLYENIALGLEPEKINRELVQEVCQLVELHDLFTGLPEKYETVYGDEGLRFSSGQVLKVGIARALYRRPALLLLDESTDAFDLATESRILNRLKGINNLTIIFISHRPSVMDHADRVIDLEDLLGRGV</sequence>
<reference evidence="10 11" key="1">
    <citation type="journal article" date="2024" name="Appl. Environ. Microbiol.">
        <title>Pontiella agarivorans sp. nov., a novel marine anaerobic bacterium capable of degrading macroalgal polysaccharides and fixing nitrogen.</title>
        <authorList>
            <person name="Liu N."/>
            <person name="Kivenson V."/>
            <person name="Peng X."/>
            <person name="Cui Z."/>
            <person name="Lankiewicz T.S."/>
            <person name="Gosselin K.M."/>
            <person name="English C.J."/>
            <person name="Blair E.M."/>
            <person name="O'Malley M.A."/>
            <person name="Valentine D.L."/>
        </authorList>
    </citation>
    <scope>NUCLEOTIDE SEQUENCE [LARGE SCALE GENOMIC DNA]</scope>
    <source>
        <strain evidence="10 11">NLcol2</strain>
    </source>
</reference>
<feature type="transmembrane region" description="Helical" evidence="7">
    <location>
        <begin position="195"/>
        <end position="212"/>
    </location>
</feature>
<feature type="transmembrane region" description="Helical" evidence="7">
    <location>
        <begin position="281"/>
        <end position="299"/>
    </location>
</feature>
<protein>
    <submittedName>
        <fullName evidence="10">ABC transporter ATP-binding protein</fullName>
    </submittedName>
</protein>
<evidence type="ECO:0000313" key="11">
    <source>
        <dbReference type="Proteomes" id="UP001290861"/>
    </source>
</evidence>
<feature type="transmembrane region" description="Helical" evidence="7">
    <location>
        <begin position="83"/>
        <end position="103"/>
    </location>
</feature>
<keyword evidence="6 7" id="KW-0472">Membrane</keyword>
<dbReference type="PANTHER" id="PTHR24221:SF503">
    <property type="entry name" value="MITOCHONDRIAL POTASSIUM CHANNEL ATP-BINDING SUBUNIT"/>
    <property type="match status" value="1"/>
</dbReference>
<evidence type="ECO:0000256" key="5">
    <source>
        <dbReference type="ARBA" id="ARBA00022989"/>
    </source>
</evidence>
<keyword evidence="4 10" id="KW-0067">ATP-binding</keyword>
<dbReference type="Gene3D" id="3.40.50.300">
    <property type="entry name" value="P-loop containing nucleotide triphosphate hydrolases"/>
    <property type="match status" value="1"/>
</dbReference>
<evidence type="ECO:0000256" key="7">
    <source>
        <dbReference type="SAM" id="Phobius"/>
    </source>
</evidence>
<evidence type="ECO:0000256" key="6">
    <source>
        <dbReference type="ARBA" id="ARBA00023136"/>
    </source>
</evidence>
<organism evidence="10 11">
    <name type="scientific">Pontiella agarivorans</name>
    <dbReference type="NCBI Taxonomy" id="3038953"/>
    <lineage>
        <taxon>Bacteria</taxon>
        <taxon>Pseudomonadati</taxon>
        <taxon>Kiritimatiellota</taxon>
        <taxon>Kiritimatiellia</taxon>
        <taxon>Kiritimatiellales</taxon>
        <taxon>Pontiellaceae</taxon>
        <taxon>Pontiella</taxon>
    </lineage>
</organism>
<dbReference type="InterPro" id="IPR003439">
    <property type="entry name" value="ABC_transporter-like_ATP-bd"/>
</dbReference>
<dbReference type="Proteomes" id="UP001290861">
    <property type="component" value="Unassembled WGS sequence"/>
</dbReference>
<dbReference type="PANTHER" id="PTHR24221">
    <property type="entry name" value="ATP-BINDING CASSETTE SUB-FAMILY B"/>
    <property type="match status" value="1"/>
</dbReference>
<evidence type="ECO:0000256" key="1">
    <source>
        <dbReference type="ARBA" id="ARBA00004651"/>
    </source>
</evidence>
<accession>A0ABU5MWV8</accession>
<comment type="subcellular location">
    <subcellularLocation>
        <location evidence="1">Cell membrane</location>
        <topology evidence="1">Multi-pass membrane protein</topology>
    </subcellularLocation>
</comment>